<organism evidence="9 10">
    <name type="scientific">Posidoniimonas corsicana</name>
    <dbReference type="NCBI Taxonomy" id="1938618"/>
    <lineage>
        <taxon>Bacteria</taxon>
        <taxon>Pseudomonadati</taxon>
        <taxon>Planctomycetota</taxon>
        <taxon>Planctomycetia</taxon>
        <taxon>Pirellulales</taxon>
        <taxon>Lacipirellulaceae</taxon>
        <taxon>Posidoniimonas</taxon>
    </lineage>
</organism>
<dbReference type="Gene3D" id="2.40.420.20">
    <property type="match status" value="1"/>
</dbReference>
<keyword evidence="10" id="KW-1185">Reference proteome</keyword>
<dbReference type="Gene3D" id="2.40.30.170">
    <property type="match status" value="1"/>
</dbReference>
<evidence type="ECO:0000256" key="1">
    <source>
        <dbReference type="ARBA" id="ARBA00004196"/>
    </source>
</evidence>
<dbReference type="EMBL" id="SIHJ01000001">
    <property type="protein sequence ID" value="TWT37440.1"/>
    <property type="molecule type" value="Genomic_DNA"/>
</dbReference>
<dbReference type="Pfam" id="PF25917">
    <property type="entry name" value="BSH_RND"/>
    <property type="match status" value="1"/>
</dbReference>
<gene>
    <name evidence="9" type="primary">bepF_1</name>
    <name evidence="9" type="ORF">KOR34_23900</name>
</gene>
<dbReference type="Gene3D" id="2.40.50.100">
    <property type="match status" value="2"/>
</dbReference>
<protein>
    <submittedName>
        <fullName evidence="9">Efflux pump periplasmic linker BepF</fullName>
    </submittedName>
</protein>
<dbReference type="Proteomes" id="UP000316714">
    <property type="component" value="Unassembled WGS sequence"/>
</dbReference>
<evidence type="ECO:0000259" key="7">
    <source>
        <dbReference type="Pfam" id="PF25944"/>
    </source>
</evidence>
<dbReference type="GO" id="GO:0022857">
    <property type="term" value="F:transmembrane transporter activity"/>
    <property type="evidence" value="ECO:0007669"/>
    <property type="project" value="InterPro"/>
</dbReference>
<dbReference type="InterPro" id="IPR058624">
    <property type="entry name" value="MdtA-like_HH"/>
</dbReference>
<proteinExistence type="inferred from homology"/>
<reference evidence="9 10" key="1">
    <citation type="submission" date="2019-02" db="EMBL/GenBank/DDBJ databases">
        <title>Deep-cultivation of Planctomycetes and their phenomic and genomic characterization uncovers novel biology.</title>
        <authorList>
            <person name="Wiegand S."/>
            <person name="Jogler M."/>
            <person name="Boedeker C."/>
            <person name="Pinto D."/>
            <person name="Vollmers J."/>
            <person name="Rivas-Marin E."/>
            <person name="Kohn T."/>
            <person name="Peeters S.H."/>
            <person name="Heuer A."/>
            <person name="Rast P."/>
            <person name="Oberbeckmann S."/>
            <person name="Bunk B."/>
            <person name="Jeske O."/>
            <person name="Meyerdierks A."/>
            <person name="Storesund J.E."/>
            <person name="Kallscheuer N."/>
            <person name="Luecker S."/>
            <person name="Lage O.M."/>
            <person name="Pohl T."/>
            <person name="Merkel B.J."/>
            <person name="Hornburger P."/>
            <person name="Mueller R.-W."/>
            <person name="Bruemmer F."/>
            <person name="Labrenz M."/>
            <person name="Spormann A.M."/>
            <person name="Op Den Camp H."/>
            <person name="Overmann J."/>
            <person name="Amann R."/>
            <person name="Jetten M.S.M."/>
            <person name="Mascher T."/>
            <person name="Medema M.H."/>
            <person name="Devos D.P."/>
            <person name="Kaster A.-K."/>
            <person name="Ovreas L."/>
            <person name="Rohde M."/>
            <person name="Galperin M.Y."/>
            <person name="Jogler C."/>
        </authorList>
    </citation>
    <scope>NUCLEOTIDE SEQUENCE [LARGE SCALE GENOMIC DNA]</scope>
    <source>
        <strain evidence="9 10">KOR34</strain>
    </source>
</reference>
<evidence type="ECO:0000256" key="2">
    <source>
        <dbReference type="ARBA" id="ARBA00009477"/>
    </source>
</evidence>
<keyword evidence="3" id="KW-0175">Coiled coil</keyword>
<comment type="subcellular location">
    <subcellularLocation>
        <location evidence="1">Cell envelope</location>
    </subcellularLocation>
</comment>
<evidence type="ECO:0000259" key="8">
    <source>
        <dbReference type="Pfam" id="PF25989"/>
    </source>
</evidence>
<dbReference type="InterPro" id="IPR058637">
    <property type="entry name" value="YknX-like_C"/>
</dbReference>
<dbReference type="Gene3D" id="1.10.287.470">
    <property type="entry name" value="Helix hairpin bin"/>
    <property type="match status" value="3"/>
</dbReference>
<feature type="domain" description="YknX-like C-terminal permuted SH3-like" evidence="8">
    <location>
        <begin position="344"/>
        <end position="411"/>
    </location>
</feature>
<name>A0A5C5VHL6_9BACT</name>
<comment type="caution">
    <text evidence="9">The sequence shown here is derived from an EMBL/GenBank/DDBJ whole genome shotgun (WGS) entry which is preliminary data.</text>
</comment>
<accession>A0A5C5VHL6</accession>
<dbReference type="NCBIfam" id="TIGR01730">
    <property type="entry name" value="RND_mfp"/>
    <property type="match status" value="1"/>
</dbReference>
<feature type="domain" description="Multidrug resistance protein MdtA-like beta-barrel" evidence="7">
    <location>
        <begin position="281"/>
        <end position="335"/>
    </location>
</feature>
<dbReference type="FunFam" id="2.40.420.20:FF:000001">
    <property type="entry name" value="Efflux RND transporter periplasmic adaptor subunit"/>
    <property type="match status" value="1"/>
</dbReference>
<keyword evidence="4" id="KW-0732">Signal</keyword>
<comment type="similarity">
    <text evidence="2">Belongs to the membrane fusion protein (MFP) (TC 8.A.1) family.</text>
</comment>
<dbReference type="PANTHER" id="PTHR30158:SF10">
    <property type="entry name" value="CATION EFFLUX PUMP"/>
    <property type="match status" value="1"/>
</dbReference>
<evidence type="ECO:0000313" key="9">
    <source>
        <dbReference type="EMBL" id="TWT37440.1"/>
    </source>
</evidence>
<sequence precursor="true">MKLKPMVLLALAGALGCTAAPSAQREPPPPPEVEVAQPVVMQLVDWDPYIGRLEAVESVEVRANVSGYLIEHYFDEGQTVQQGDPLFLIDPRPYQAQLTEAQAGLNQAQADAAEAQAAVLQSEAQRGQVQARLDLAESRLRRAEPLVPSGAITADDYDIMLSERKRADADLKAADATIESAKARAVAADASVTSAEAAVETAQLNLDYTKITAPISGRISRREATTGNLITGGIPGSTLLTTIVSLDPIHCYFDANERALLKYTRLAQSGQRGSSRDVKNPAYLSLVDEEGFPHKGHMDFVDNRLDENTGTMRGRAIFRNADLLLAPGMFAEVRIPGSGQYEAILIPDAAVGFDQAEQFVFVVGEDNVAERRVVSIGPMSHGLRVVHEGLSKDDAVVVNGVQLVRSGAPVTPSAATVVADSGDGLPTSYQPVPREEWLTVRTPQASGNGTPELGSVGK</sequence>
<evidence type="ECO:0000259" key="5">
    <source>
        <dbReference type="Pfam" id="PF25876"/>
    </source>
</evidence>
<dbReference type="InterPro" id="IPR006143">
    <property type="entry name" value="RND_pump_MFP"/>
</dbReference>
<dbReference type="InterPro" id="IPR058626">
    <property type="entry name" value="MdtA-like_b-barrel"/>
</dbReference>
<feature type="chain" id="PRO_5022916826" evidence="4">
    <location>
        <begin position="20"/>
        <end position="458"/>
    </location>
</feature>
<dbReference type="Pfam" id="PF25944">
    <property type="entry name" value="Beta-barrel_RND"/>
    <property type="match status" value="1"/>
</dbReference>
<feature type="coiled-coil region" evidence="3">
    <location>
        <begin position="98"/>
        <end position="125"/>
    </location>
</feature>
<dbReference type="GO" id="GO:0030313">
    <property type="term" value="C:cell envelope"/>
    <property type="evidence" value="ECO:0007669"/>
    <property type="project" value="UniProtKB-SubCell"/>
</dbReference>
<dbReference type="Pfam" id="PF25989">
    <property type="entry name" value="YknX_C"/>
    <property type="match status" value="1"/>
</dbReference>
<dbReference type="AlphaFoldDB" id="A0A5C5VHL6"/>
<dbReference type="SUPFAM" id="SSF111369">
    <property type="entry name" value="HlyD-like secretion proteins"/>
    <property type="match status" value="2"/>
</dbReference>
<dbReference type="RefSeq" id="WP_228714587.1">
    <property type="nucleotide sequence ID" value="NZ_SIHJ01000001.1"/>
</dbReference>
<dbReference type="GO" id="GO:0046677">
    <property type="term" value="P:response to antibiotic"/>
    <property type="evidence" value="ECO:0007669"/>
    <property type="project" value="TreeGrafter"/>
</dbReference>
<dbReference type="PANTHER" id="PTHR30158">
    <property type="entry name" value="ACRA/E-RELATED COMPONENT OF DRUG EFFLUX TRANSPORTER"/>
    <property type="match status" value="1"/>
</dbReference>
<evidence type="ECO:0000256" key="4">
    <source>
        <dbReference type="SAM" id="SignalP"/>
    </source>
</evidence>
<feature type="domain" description="Multidrug resistance protein MdtA-like alpha-helical hairpin" evidence="5">
    <location>
        <begin position="121"/>
        <end position="182"/>
    </location>
</feature>
<dbReference type="GO" id="GO:0005886">
    <property type="term" value="C:plasma membrane"/>
    <property type="evidence" value="ECO:0007669"/>
    <property type="project" value="TreeGrafter"/>
</dbReference>
<dbReference type="Pfam" id="PF25876">
    <property type="entry name" value="HH_MFP_RND"/>
    <property type="match status" value="1"/>
</dbReference>
<evidence type="ECO:0000313" key="10">
    <source>
        <dbReference type="Proteomes" id="UP000316714"/>
    </source>
</evidence>
<feature type="domain" description="Multidrug resistance protein MdtA-like barrel-sandwich hybrid" evidence="6">
    <location>
        <begin position="58"/>
        <end position="240"/>
    </location>
</feature>
<dbReference type="PROSITE" id="PS51257">
    <property type="entry name" value="PROKAR_LIPOPROTEIN"/>
    <property type="match status" value="1"/>
</dbReference>
<dbReference type="InterPro" id="IPR058625">
    <property type="entry name" value="MdtA-like_BSH"/>
</dbReference>
<evidence type="ECO:0000259" key="6">
    <source>
        <dbReference type="Pfam" id="PF25917"/>
    </source>
</evidence>
<feature type="signal peptide" evidence="4">
    <location>
        <begin position="1"/>
        <end position="19"/>
    </location>
</feature>
<evidence type="ECO:0000256" key="3">
    <source>
        <dbReference type="SAM" id="Coils"/>
    </source>
</evidence>